<keyword evidence="5" id="KW-0443">Lipid metabolism</keyword>
<dbReference type="OrthoDB" id="9804774at2"/>
<evidence type="ECO:0000256" key="5">
    <source>
        <dbReference type="RuleBase" id="RU366074"/>
    </source>
</evidence>
<keyword evidence="5" id="KW-0275">Fatty acid biosynthesis</keyword>
<feature type="binding site" evidence="4">
    <location>
        <position position="91"/>
    </location>
    <ligand>
        <name>NADP(+)</name>
        <dbReference type="ChEBI" id="CHEBI:58349"/>
    </ligand>
</feature>
<dbReference type="PRINTS" id="PR00080">
    <property type="entry name" value="SDRFAMILY"/>
</dbReference>
<dbReference type="AlphaFoldDB" id="A0A369Q6Q1"/>
<dbReference type="NCBIfam" id="TIGR01830">
    <property type="entry name" value="3oxo_ACP_reduc"/>
    <property type="match status" value="1"/>
</dbReference>
<comment type="pathway">
    <text evidence="5">Lipid metabolism; fatty acid biosynthesis.</text>
</comment>
<dbReference type="UniPathway" id="UPA00094"/>
<evidence type="ECO:0000256" key="2">
    <source>
        <dbReference type="ARBA" id="ARBA00023002"/>
    </source>
</evidence>
<comment type="similarity">
    <text evidence="1 5">Belongs to the short-chain dehydrogenases/reductases (SDR) family.</text>
</comment>
<feature type="binding site" evidence="4">
    <location>
        <position position="189"/>
    </location>
    <ligand>
        <name>NADP(+)</name>
        <dbReference type="ChEBI" id="CHEBI:58349"/>
    </ligand>
</feature>
<dbReference type="CDD" id="cd05333">
    <property type="entry name" value="BKR_SDR_c"/>
    <property type="match status" value="1"/>
</dbReference>
<dbReference type="Pfam" id="PF13561">
    <property type="entry name" value="adh_short_C2"/>
    <property type="match status" value="1"/>
</dbReference>
<feature type="domain" description="Ketoreductase" evidence="6">
    <location>
        <begin position="7"/>
        <end position="192"/>
    </location>
</feature>
<comment type="subunit">
    <text evidence="5">Homotetramer.</text>
</comment>
<evidence type="ECO:0000256" key="3">
    <source>
        <dbReference type="PIRSR" id="PIRSR611284-1"/>
    </source>
</evidence>
<dbReference type="PANTHER" id="PTHR42879:SF2">
    <property type="entry name" value="3-OXOACYL-[ACYL-CARRIER-PROTEIN] REDUCTASE FABG"/>
    <property type="match status" value="1"/>
</dbReference>
<evidence type="ECO:0000313" key="7">
    <source>
        <dbReference type="EMBL" id="RDC60152.1"/>
    </source>
</evidence>
<protein>
    <recommendedName>
        <fullName evidence="5">3-oxoacyl-[acyl-carrier-protein] reductase</fullName>
        <ecNumber evidence="5">1.1.1.100</ecNumber>
    </recommendedName>
</protein>
<dbReference type="PRINTS" id="PR00081">
    <property type="entry name" value="GDHRDH"/>
</dbReference>
<keyword evidence="5" id="KW-0444">Lipid biosynthesis</keyword>
<comment type="catalytic activity">
    <reaction evidence="5">
        <text>a (3R)-hydroxyacyl-[ACP] + NADP(+) = a 3-oxoacyl-[ACP] + NADPH + H(+)</text>
        <dbReference type="Rhea" id="RHEA:17397"/>
        <dbReference type="Rhea" id="RHEA-COMP:9916"/>
        <dbReference type="Rhea" id="RHEA-COMP:9945"/>
        <dbReference type="ChEBI" id="CHEBI:15378"/>
        <dbReference type="ChEBI" id="CHEBI:57783"/>
        <dbReference type="ChEBI" id="CHEBI:58349"/>
        <dbReference type="ChEBI" id="CHEBI:78776"/>
        <dbReference type="ChEBI" id="CHEBI:78827"/>
        <dbReference type="EC" id="1.1.1.100"/>
    </reaction>
</comment>
<keyword evidence="4 5" id="KW-0521">NADP</keyword>
<keyword evidence="5" id="KW-0276">Fatty acid metabolism</keyword>
<dbReference type="SMART" id="SM00822">
    <property type="entry name" value="PKS_KR"/>
    <property type="match status" value="1"/>
</dbReference>
<gene>
    <name evidence="7" type="primary">idnO</name>
    <name evidence="7" type="ORF">HME9302_01351</name>
</gene>
<name>A0A369Q6Q1_9SPHN</name>
<dbReference type="InterPro" id="IPR057326">
    <property type="entry name" value="KR_dom"/>
</dbReference>
<dbReference type="NCBIfam" id="NF009466">
    <property type="entry name" value="PRK12826.1-2"/>
    <property type="match status" value="1"/>
</dbReference>
<reference evidence="7 8" key="1">
    <citation type="submission" date="2018-04" db="EMBL/GenBank/DDBJ databases">
        <title>Altererythrobacter sp. HME9302 genome sequencing and assembly.</title>
        <authorList>
            <person name="Kang H."/>
            <person name="Kim H."/>
            <person name="Joh K."/>
        </authorList>
    </citation>
    <scope>NUCLEOTIDE SEQUENCE [LARGE SCALE GENOMIC DNA]</scope>
    <source>
        <strain evidence="7 8">HME9302</strain>
    </source>
</reference>
<comment type="function">
    <text evidence="5">Catalyzes the NADPH-dependent reduction of beta-ketoacyl-ACP substrates to beta-hydroxyacyl-ACP products, the first reductive step in the elongation cycle of fatty acid biosynthesis.</text>
</comment>
<dbReference type="InterPro" id="IPR020904">
    <property type="entry name" value="Sc_DH/Rdtase_CS"/>
</dbReference>
<evidence type="ECO:0000256" key="1">
    <source>
        <dbReference type="ARBA" id="ARBA00006484"/>
    </source>
</evidence>
<dbReference type="SUPFAM" id="SSF51735">
    <property type="entry name" value="NAD(P)-binding Rossmann-fold domains"/>
    <property type="match status" value="1"/>
</dbReference>
<dbReference type="InterPro" id="IPR011284">
    <property type="entry name" value="3oxo_ACP_reduc"/>
</dbReference>
<dbReference type="InterPro" id="IPR036291">
    <property type="entry name" value="NAD(P)-bd_dom_sf"/>
</dbReference>
<accession>A0A369Q6Q1</accession>
<feature type="active site" description="Proton acceptor" evidence="3">
    <location>
        <position position="156"/>
    </location>
</feature>
<dbReference type="InterPro" id="IPR050259">
    <property type="entry name" value="SDR"/>
</dbReference>
<dbReference type="GO" id="GO:0006633">
    <property type="term" value="P:fatty acid biosynthetic process"/>
    <property type="evidence" value="ECO:0007669"/>
    <property type="project" value="UniProtKB-UniPathway"/>
</dbReference>
<dbReference type="PROSITE" id="PS00061">
    <property type="entry name" value="ADH_SHORT"/>
    <property type="match status" value="1"/>
</dbReference>
<dbReference type="EC" id="1.1.1.100" evidence="5"/>
<dbReference type="InterPro" id="IPR002347">
    <property type="entry name" value="SDR_fam"/>
</dbReference>
<dbReference type="GO" id="GO:0004316">
    <property type="term" value="F:3-oxoacyl-[acyl-carrier-protein] reductase (NADPH) activity"/>
    <property type="evidence" value="ECO:0007669"/>
    <property type="project" value="UniProtKB-UniRule"/>
</dbReference>
<dbReference type="PANTHER" id="PTHR42879">
    <property type="entry name" value="3-OXOACYL-(ACYL-CARRIER-PROTEIN) REDUCTASE"/>
    <property type="match status" value="1"/>
</dbReference>
<keyword evidence="2 5" id="KW-0560">Oxidoreductase</keyword>
<dbReference type="GO" id="GO:0051287">
    <property type="term" value="F:NAD binding"/>
    <property type="evidence" value="ECO:0007669"/>
    <property type="project" value="UniProtKB-UniRule"/>
</dbReference>
<dbReference type="NCBIfam" id="NF005559">
    <property type="entry name" value="PRK07231.1"/>
    <property type="match status" value="1"/>
</dbReference>
<evidence type="ECO:0000256" key="4">
    <source>
        <dbReference type="PIRSR" id="PIRSR611284-2"/>
    </source>
</evidence>
<dbReference type="EMBL" id="QBKA01000002">
    <property type="protein sequence ID" value="RDC60152.1"/>
    <property type="molecule type" value="Genomic_DNA"/>
</dbReference>
<dbReference type="FunFam" id="3.40.50.720:FF:000173">
    <property type="entry name" value="3-oxoacyl-[acyl-carrier protein] reductase"/>
    <property type="match status" value="1"/>
</dbReference>
<dbReference type="Gene3D" id="3.40.50.720">
    <property type="entry name" value="NAD(P)-binding Rossmann-like Domain"/>
    <property type="match status" value="1"/>
</dbReference>
<sequence length="250" mass="26399">MFSLKGMTALVTGASGGIGSSIAYALARQGARLALSGSNGEKLRIFREQLQAEVGGDHVEITCNLSDSHQVDELVPATVDTLGSIDILVNNAGITRDNLAMRMKDEEWEQVLQVNLTAAFRLMRSAARPMMKARFGRIVSITSVVGTTGNPGQMNYVAAKAGLTGMSKSLAQELATRGITVNCVAPGFIRTAMTEELTEDQKSSINTRIPMGRMGEGDDIGAAVAYLASKEVGYVTGQTLHVNGGMAMLG</sequence>
<keyword evidence="8" id="KW-1185">Reference proteome</keyword>
<comment type="caution">
    <text evidence="7">The sequence shown here is derived from an EMBL/GenBank/DDBJ whole genome shotgun (WGS) entry which is preliminary data.</text>
</comment>
<proteinExistence type="inferred from homology"/>
<organism evidence="7 8">
    <name type="scientific">Alteripontixanthobacter maritimus</name>
    <dbReference type="NCBI Taxonomy" id="2161824"/>
    <lineage>
        <taxon>Bacteria</taxon>
        <taxon>Pseudomonadati</taxon>
        <taxon>Pseudomonadota</taxon>
        <taxon>Alphaproteobacteria</taxon>
        <taxon>Sphingomonadales</taxon>
        <taxon>Erythrobacteraceae</taxon>
        <taxon>Alteripontixanthobacter</taxon>
    </lineage>
</organism>
<feature type="binding site" evidence="4">
    <location>
        <begin position="156"/>
        <end position="160"/>
    </location>
    <ligand>
        <name>NADP(+)</name>
        <dbReference type="ChEBI" id="CHEBI:58349"/>
    </ligand>
</feature>
<evidence type="ECO:0000313" key="8">
    <source>
        <dbReference type="Proteomes" id="UP000253727"/>
    </source>
</evidence>
<evidence type="ECO:0000259" key="6">
    <source>
        <dbReference type="SMART" id="SM00822"/>
    </source>
</evidence>
<dbReference type="Proteomes" id="UP000253727">
    <property type="component" value="Unassembled WGS sequence"/>
</dbReference>
<dbReference type="RefSeq" id="WP_115367542.1">
    <property type="nucleotide sequence ID" value="NZ_QBKA01000002.1"/>
</dbReference>